<name>A0A6G7EJC0_9CAUL</name>
<proteinExistence type="inferred from homology"/>
<reference evidence="4 5" key="1">
    <citation type="submission" date="2018-11" db="EMBL/GenBank/DDBJ databases">
        <authorList>
            <person name="Peiro R."/>
            <person name="Begona"/>
            <person name="Cbmso G."/>
            <person name="Lopez M."/>
            <person name="Gonzalez S."/>
            <person name="Sacristan E."/>
            <person name="Castillo E."/>
        </authorList>
    </citation>
    <scope>NUCLEOTIDE SEQUENCE [LARGE SCALE GENOMIC DNA]</scope>
    <source>
        <strain evidence="4">Brev_genome</strain>
    </source>
</reference>
<gene>
    <name evidence="4" type="primary">parD4</name>
    <name evidence="4" type="ORF">BREV_BREV_02626</name>
    <name evidence="3" type="ORF">GYM46_11300</name>
</gene>
<accession>A0A6G7EJC0</accession>
<dbReference type="SUPFAM" id="SSF47598">
    <property type="entry name" value="Ribbon-helix-helix"/>
    <property type="match status" value="1"/>
</dbReference>
<dbReference type="GO" id="GO:0006355">
    <property type="term" value="P:regulation of DNA-templated transcription"/>
    <property type="evidence" value="ECO:0007669"/>
    <property type="project" value="InterPro"/>
</dbReference>
<organism evidence="4 5">
    <name type="scientific">Brevundimonas mediterranea</name>
    <dbReference type="NCBI Taxonomy" id="74329"/>
    <lineage>
        <taxon>Bacteria</taxon>
        <taxon>Pseudomonadati</taxon>
        <taxon>Pseudomonadota</taxon>
        <taxon>Alphaproteobacteria</taxon>
        <taxon>Caulobacterales</taxon>
        <taxon>Caulobacteraceae</taxon>
        <taxon>Brevundimonas</taxon>
    </lineage>
</organism>
<dbReference type="NCBIfam" id="TIGR02606">
    <property type="entry name" value="antidote_CC2985"/>
    <property type="match status" value="1"/>
</dbReference>
<dbReference type="EMBL" id="CP048751">
    <property type="protein sequence ID" value="QIH73488.1"/>
    <property type="molecule type" value="Genomic_DNA"/>
</dbReference>
<dbReference type="KEGG" id="bmed:GYM46_11300"/>
<protein>
    <submittedName>
        <fullName evidence="4">Antitoxin ParD4</fullName>
    </submittedName>
    <submittedName>
        <fullName evidence="3">Type II toxin-antitoxin system ParD family antitoxin</fullName>
    </submittedName>
</protein>
<reference evidence="3 6" key="2">
    <citation type="submission" date="2020-01" db="EMBL/GenBank/DDBJ databases">
        <authorList>
            <person name="Wang S."/>
        </authorList>
    </citation>
    <scope>NUCLEOTIDE SEQUENCE [LARGE SCALE GENOMIC DNA]</scope>
    <source>
        <strain evidence="3 6">D151-2-6</strain>
    </source>
</reference>
<sequence length="84" mass="9571">MATMNISLPDPMKAWVEEQAKSGRYANASDVVRDLIRREQVKAEKIAHMQRLVDEARAGGISEKTPREIFEEVRAEFERRKGAA</sequence>
<dbReference type="AlphaFoldDB" id="A0A6G7EJC0"/>
<dbReference type="Proteomes" id="UP000289220">
    <property type="component" value="Unassembled WGS sequence"/>
</dbReference>
<keyword evidence="2" id="KW-1277">Toxin-antitoxin system</keyword>
<keyword evidence="5" id="KW-1185">Reference proteome</keyword>
<evidence type="ECO:0000313" key="6">
    <source>
        <dbReference type="Proteomes" id="UP000501325"/>
    </source>
</evidence>
<dbReference type="InterPro" id="IPR022789">
    <property type="entry name" value="ParD"/>
</dbReference>
<evidence type="ECO:0000256" key="2">
    <source>
        <dbReference type="ARBA" id="ARBA00022649"/>
    </source>
</evidence>
<dbReference type="Proteomes" id="UP000501325">
    <property type="component" value="Chromosome"/>
</dbReference>
<dbReference type="PANTHER" id="PTHR36582">
    <property type="entry name" value="ANTITOXIN PARD"/>
    <property type="match status" value="1"/>
</dbReference>
<evidence type="ECO:0000313" key="4">
    <source>
        <dbReference type="EMBL" id="VDC51275.1"/>
    </source>
</evidence>
<dbReference type="EMBL" id="UXHF01000064">
    <property type="protein sequence ID" value="VDC51275.1"/>
    <property type="molecule type" value="Genomic_DNA"/>
</dbReference>
<comment type="similarity">
    <text evidence="1">Belongs to the ParD antitoxin family.</text>
</comment>
<dbReference type="PANTHER" id="PTHR36582:SF2">
    <property type="entry name" value="ANTITOXIN PARD"/>
    <property type="match status" value="1"/>
</dbReference>
<evidence type="ECO:0000313" key="3">
    <source>
        <dbReference type="EMBL" id="QIH73488.1"/>
    </source>
</evidence>
<dbReference type="InterPro" id="IPR038296">
    <property type="entry name" value="ParD_sf"/>
</dbReference>
<dbReference type="Gene3D" id="6.10.10.120">
    <property type="entry name" value="Antitoxin ParD1-like"/>
    <property type="match status" value="1"/>
</dbReference>
<dbReference type="Pfam" id="PF03693">
    <property type="entry name" value="ParD_antitoxin"/>
    <property type="match status" value="1"/>
</dbReference>
<dbReference type="CDD" id="cd22231">
    <property type="entry name" value="RHH_NikR_HicB-like"/>
    <property type="match status" value="1"/>
</dbReference>
<evidence type="ECO:0000256" key="1">
    <source>
        <dbReference type="ARBA" id="ARBA00008580"/>
    </source>
</evidence>
<evidence type="ECO:0000313" key="5">
    <source>
        <dbReference type="Proteomes" id="UP000289220"/>
    </source>
</evidence>
<dbReference type="InterPro" id="IPR010985">
    <property type="entry name" value="Ribbon_hlx_hlx"/>
</dbReference>